<dbReference type="InterPro" id="IPR043502">
    <property type="entry name" value="DNA/RNA_pol_sf"/>
</dbReference>
<name>A0A067C452_SAPPC</name>
<organism evidence="3 4">
    <name type="scientific">Saprolegnia parasitica (strain CBS 223.65)</name>
    <dbReference type="NCBI Taxonomy" id="695850"/>
    <lineage>
        <taxon>Eukaryota</taxon>
        <taxon>Sar</taxon>
        <taxon>Stramenopiles</taxon>
        <taxon>Oomycota</taxon>
        <taxon>Saprolegniomycetes</taxon>
        <taxon>Saprolegniales</taxon>
        <taxon>Saprolegniaceae</taxon>
        <taxon>Saprolegnia</taxon>
    </lineage>
</organism>
<sequence length="1654" mass="178587">MLSPGDIVRIYPESVALLADDISTVAYGTVRRVRRRLVIDVTPDESIPEPLSLTVAASNDQFPVVTAAERDAGTHRLMRRFVAARVGDNWVHGQVCRADQASRSIQVRTHRGRLTMSQDAVALVLPVVAALLWDTDWSAVGDDATRSATGLTTEALLECHQRIWHRIRPLTALEAPSRDIAAILAGYDVSNAVNLGAMRRIVCDPRSGILVNPCVQHIVDFAFHADGGANDPNIMELGESFCHDPSDLGIDSSPLLDDTEAATTVQSPMPVAPSAEHAAGPQPVFVPPPREGTGTSLINQFLSSVAGATATANTDASDMAHNTAWHQAGHFSGTQSVSIPTLAGAQVVSYAGSPSFGGIAPSVVEFAAEYQREHRARNRAAATRTLAQYTEVASGPQHSKSALRVSPTQAEKALRIKNFSFGCSSTRHAIQLPSPAIPIQRRASSHMAASKRPRTVAAQVVAALQPQPIQSHPTFWPRYTKDGGLPICLRHLSLLPCTNPVKDNKCTGFDGRLRSHNTPVPLADAVKIGQGGYLRVPPWPNRAFDPSPPGLGAGTVAATSRSTTTRFMDASSDAAGARAARPHASDDAGEFVATRFRHTSSDTAGARAARPPAFAEAGEFVATRFRHTSSDTAGFNASRFVNPSLGTKPPARAAARAATSANRQVGSVGQWQVAALDTKRAMLRTPFVITSHTVTDLQARLATRLAQANHEVRLRLELKMRAHGISAPPPVPASSTSINAPWVSALSRLTVAANLSPRALVELVRGQSPADYRPNKAMFPAELHALFAGHTDRDTIVRIATEGFRCPWTDEILVQDAGPPDNHGSACRHPTTLQRRLAEGQAAWQYLFVDESVQALWANAVFYSPLGLVEKNHQPLSVDGRLIHDLSFPLGASINSHTRKADLPLVEWPRIATVAARITWLRATAPPGAVLKGMSGDVAAAYRHLRSYSADSSHFGLSLPDKHLLGMDLSAPFGWCGSPNVYCVVGNAISWLVQGESPNSINPDTCQDTLPFWCFNYIDDFILIEIESESRLQQAESALRIAMLATLGPDAVNEKKFQPWATEFHALGLVWNLELGVVSMPAAKTARAQSRVRSVRDHGRATRLDMERLLGSLRHVCLCAPAARAFYQALHSFYRALPRFGARSLQPAARADLDVLDAILSVAHFERVPTSVFDNSSRPSYSLEMDASDTGIAIIDRQRRRFIRLVFDAEEQQLIKMAGPKRRPTNQNEGSTSDGDDFSINIREHLAIGLAVCLWGEDLKDPTGTSTAHIEALTDNTTALAWSVSLYSGNRYGANINRHIAVAQAVHRLHVSARHIPGCNNTLADAGSRASVEPFKSMWENETASWSETPIPSHMRHMYQTFDLNTLQPWLSALGQDTHKYGASGQHSAPVTASANSFPALQSNKTQHYAHSQVISSTGPTLQIAQARSEASWQSSAGTTSAHEASKSRTIDQQKRPVTFNMLATMRRNLDLNAPRSEYLAIDGKTASYAVEVGDVQFLDAKDQPAKYQEDIKVVQFHIRGSKTDQAGRGVHLRISPSPAAWLCPVAAALTLMQHAKANNFTTSTKLCSISTTETLSCAAVSSEIKQAAAACQEDPSHYSTHSLRSGGATALFRGGVPDLAIQKFGRWSSDAYKKGTASPTTGMADTNTVVAPK</sequence>
<dbReference type="PANTHER" id="PTHR33050">
    <property type="entry name" value="REVERSE TRANSCRIPTASE DOMAIN-CONTAINING PROTEIN"/>
    <property type="match status" value="1"/>
</dbReference>
<dbReference type="EMBL" id="KK583231">
    <property type="protein sequence ID" value="KDO25559.1"/>
    <property type="molecule type" value="Genomic_DNA"/>
</dbReference>
<dbReference type="SUPFAM" id="SSF56672">
    <property type="entry name" value="DNA/RNA polymerases"/>
    <property type="match status" value="1"/>
</dbReference>
<dbReference type="GO" id="GO:0003677">
    <property type="term" value="F:DNA binding"/>
    <property type="evidence" value="ECO:0007669"/>
    <property type="project" value="InterPro"/>
</dbReference>
<dbReference type="GO" id="GO:0006310">
    <property type="term" value="P:DNA recombination"/>
    <property type="evidence" value="ECO:0007669"/>
    <property type="project" value="UniProtKB-KW"/>
</dbReference>
<feature type="compositionally biased region" description="Polar residues" evidence="2">
    <location>
        <begin position="1638"/>
        <end position="1654"/>
    </location>
</feature>
<feature type="compositionally biased region" description="Polar residues" evidence="2">
    <location>
        <begin position="1426"/>
        <end position="1443"/>
    </location>
</feature>
<dbReference type="PANTHER" id="PTHR33050:SF7">
    <property type="entry name" value="RIBONUCLEASE H"/>
    <property type="match status" value="1"/>
</dbReference>
<feature type="region of interest" description="Disordered" evidence="2">
    <location>
        <begin position="266"/>
        <end position="291"/>
    </location>
</feature>
<accession>A0A067C452</accession>
<dbReference type="VEuPathDB" id="FungiDB:SPRG_22230"/>
<dbReference type="STRING" id="695850.A0A067C452"/>
<evidence type="ECO:0000313" key="3">
    <source>
        <dbReference type="EMBL" id="KDO25559.1"/>
    </source>
</evidence>
<evidence type="ECO:0000256" key="1">
    <source>
        <dbReference type="ARBA" id="ARBA00023172"/>
    </source>
</evidence>
<dbReference type="GeneID" id="24142613"/>
<dbReference type="GO" id="GO:0015074">
    <property type="term" value="P:DNA integration"/>
    <property type="evidence" value="ECO:0007669"/>
    <property type="project" value="InterPro"/>
</dbReference>
<evidence type="ECO:0000313" key="4">
    <source>
        <dbReference type="Proteomes" id="UP000030745"/>
    </source>
</evidence>
<dbReference type="Proteomes" id="UP000030745">
    <property type="component" value="Unassembled WGS sequence"/>
</dbReference>
<evidence type="ECO:0000256" key="2">
    <source>
        <dbReference type="SAM" id="MobiDB-lite"/>
    </source>
</evidence>
<dbReference type="InterPro" id="IPR013762">
    <property type="entry name" value="Integrase-like_cat_sf"/>
</dbReference>
<evidence type="ECO:0008006" key="5">
    <source>
        <dbReference type="Google" id="ProtNLM"/>
    </source>
</evidence>
<dbReference type="Gene3D" id="1.10.443.10">
    <property type="entry name" value="Intergrase catalytic core"/>
    <property type="match status" value="1"/>
</dbReference>
<dbReference type="InterPro" id="IPR052055">
    <property type="entry name" value="Hepadnavirus_pol/RT"/>
</dbReference>
<dbReference type="KEGG" id="spar:SPRG_22230"/>
<dbReference type="InterPro" id="IPR011010">
    <property type="entry name" value="DNA_brk_join_enz"/>
</dbReference>
<feature type="region of interest" description="Disordered" evidence="2">
    <location>
        <begin position="1426"/>
        <end position="1451"/>
    </location>
</feature>
<dbReference type="RefSeq" id="XP_012203797.1">
    <property type="nucleotide sequence ID" value="XM_012348407.1"/>
</dbReference>
<dbReference type="OrthoDB" id="125447at2759"/>
<feature type="region of interest" description="Disordered" evidence="2">
    <location>
        <begin position="1635"/>
        <end position="1654"/>
    </location>
</feature>
<gene>
    <name evidence="3" type="ORF">SPRG_22230</name>
</gene>
<dbReference type="SUPFAM" id="SSF56349">
    <property type="entry name" value="DNA breaking-rejoining enzymes"/>
    <property type="match status" value="1"/>
</dbReference>
<keyword evidence="4" id="KW-1185">Reference proteome</keyword>
<reference evidence="3 4" key="1">
    <citation type="journal article" date="2013" name="PLoS Genet.">
        <title>Distinctive expansion of potential virulence genes in the genome of the oomycete fish pathogen Saprolegnia parasitica.</title>
        <authorList>
            <person name="Jiang R.H."/>
            <person name="de Bruijn I."/>
            <person name="Haas B.J."/>
            <person name="Belmonte R."/>
            <person name="Lobach L."/>
            <person name="Christie J."/>
            <person name="van den Ackerveken G."/>
            <person name="Bottin A."/>
            <person name="Bulone V."/>
            <person name="Diaz-Moreno S.M."/>
            <person name="Dumas B."/>
            <person name="Fan L."/>
            <person name="Gaulin E."/>
            <person name="Govers F."/>
            <person name="Grenville-Briggs L.J."/>
            <person name="Horner N.R."/>
            <person name="Levin J.Z."/>
            <person name="Mammella M."/>
            <person name="Meijer H.J."/>
            <person name="Morris P."/>
            <person name="Nusbaum C."/>
            <person name="Oome S."/>
            <person name="Phillips A.J."/>
            <person name="van Rooyen D."/>
            <person name="Rzeszutek E."/>
            <person name="Saraiva M."/>
            <person name="Secombes C.J."/>
            <person name="Seidl M.F."/>
            <person name="Snel B."/>
            <person name="Stassen J.H."/>
            <person name="Sykes S."/>
            <person name="Tripathy S."/>
            <person name="van den Berg H."/>
            <person name="Vega-Arreguin J.C."/>
            <person name="Wawra S."/>
            <person name="Young S.K."/>
            <person name="Zeng Q."/>
            <person name="Dieguez-Uribeondo J."/>
            <person name="Russ C."/>
            <person name="Tyler B.M."/>
            <person name="van West P."/>
        </authorList>
    </citation>
    <scope>NUCLEOTIDE SEQUENCE [LARGE SCALE GENOMIC DNA]</scope>
    <source>
        <strain evidence="3 4">CBS 223.65</strain>
    </source>
</reference>
<keyword evidence="1" id="KW-0233">DNA recombination</keyword>
<proteinExistence type="predicted"/>
<protein>
    <recommendedName>
        <fullName evidence="5">Reverse transcriptase domain-containing protein</fullName>
    </recommendedName>
</protein>